<feature type="domain" description="Trypanosome variant surface glycoprotein B-type N-terminal" evidence="11">
    <location>
        <begin position="21"/>
        <end position="382"/>
    </location>
</feature>
<name>Q4FKL3_TRYB2</name>
<evidence type="ECO:0000256" key="1">
    <source>
        <dbReference type="ARBA" id="ARBA00002523"/>
    </source>
</evidence>
<evidence type="ECO:0000256" key="5">
    <source>
        <dbReference type="ARBA" id="ARBA00022729"/>
    </source>
</evidence>
<keyword evidence="4" id="KW-0336">GPI-anchor</keyword>
<keyword evidence="5" id="KW-0732">Signal</keyword>
<keyword evidence="3" id="KW-1003">Cell membrane</keyword>
<evidence type="ECO:0000313" key="12">
    <source>
        <dbReference type="EMBL" id="CAJ16853.1"/>
    </source>
</evidence>
<evidence type="ECO:0000259" key="10">
    <source>
        <dbReference type="Pfam" id="PF10659"/>
    </source>
</evidence>
<sequence length="536" mass="56818">MLLSSASSTQQRNMAAIAFILSLRVDKAAGNVAAANNKGEHAALCEFIAMAQQEVEAPHLESLDVEAYRRVHLLNLTLSYDDWINKFYTDKTRKTTKVSSAEAGLDDKGGKLHWDNWKWAAERLTAQPEDTKLKETGAMQLSGLAKKMAGVAIKGIAAKAAKLKDSFPEEALPADASKQAATAAAKKLRDAAFVGVDTALSTLTQATTFGGTPANNRDVECKTQGPGKGTHTALAALACVCWQGNTNTVTHGVCNKAMEGQTGWNGNSNKPGTSDLIKLAKSCGPAGKRKVTAARLRAAITSLRNLITGHDTDNLYLGTFIATGSSGSSDSGVCIEFTNLAGGADDPLTKLPWINKVEAAAAELEKLTQVSPKAQAINIQLAAAETEANQAVKRDAAEAEETRKGNNNPTVATPALRKTICEAHNKSKTECLGAQCKWGGKKDDDGPCIVDESKVAEQTTQARAGEKKDGAASTGCAKHGTKAECDADKKVDKQNCSWRKGKDNEPEPEKEMCPNGSFLVTKQLPVMVCAFVALLF</sequence>
<dbReference type="InterPro" id="IPR019609">
    <property type="entry name" value="Variant_surf_glycoprt_trypan_C"/>
</dbReference>
<evidence type="ECO:0000256" key="6">
    <source>
        <dbReference type="ARBA" id="ARBA00023136"/>
    </source>
</evidence>
<dbReference type="GO" id="GO:0098552">
    <property type="term" value="C:side of membrane"/>
    <property type="evidence" value="ECO:0007669"/>
    <property type="project" value="UniProtKB-KW"/>
</dbReference>
<keyword evidence="7" id="KW-0325">Glycoprotein</keyword>
<evidence type="ECO:0000256" key="8">
    <source>
        <dbReference type="ARBA" id="ARBA00023288"/>
    </source>
</evidence>
<gene>
    <name evidence="12" type="ORF">Tb10.v4.0142</name>
</gene>
<evidence type="ECO:0000256" key="2">
    <source>
        <dbReference type="ARBA" id="ARBA00004609"/>
    </source>
</evidence>
<keyword evidence="6" id="KW-0472">Membrane</keyword>
<feature type="domain" description="Trypanosome variant surface glycoprotein C-terminal" evidence="10">
    <location>
        <begin position="421"/>
        <end position="535"/>
    </location>
</feature>
<keyword evidence="8" id="KW-0449">Lipoprotein</keyword>
<dbReference type="Pfam" id="PF10659">
    <property type="entry name" value="Trypan_glycop_C"/>
    <property type="match status" value="1"/>
</dbReference>
<dbReference type="EMBL" id="CT009752">
    <property type="protein sequence ID" value="CAJ16853.1"/>
    <property type="molecule type" value="Genomic_DNA"/>
</dbReference>
<proteinExistence type="predicted"/>
<organism evidence="12">
    <name type="scientific">Trypanosoma brucei brucei (strain 927/4 GUTat10.1)</name>
    <dbReference type="NCBI Taxonomy" id="185431"/>
    <lineage>
        <taxon>Eukaryota</taxon>
        <taxon>Discoba</taxon>
        <taxon>Euglenozoa</taxon>
        <taxon>Kinetoplastea</taxon>
        <taxon>Metakinetoplastina</taxon>
        <taxon>Trypanosomatida</taxon>
        <taxon>Trypanosomatidae</taxon>
        <taxon>Trypanosoma</taxon>
    </lineage>
</organism>
<evidence type="ECO:0000256" key="4">
    <source>
        <dbReference type="ARBA" id="ARBA00022622"/>
    </source>
</evidence>
<protein>
    <submittedName>
        <fullName evidence="12">Variant surface glycoprotein (VSG), putative</fullName>
    </submittedName>
</protein>
<comment type="function">
    <text evidence="1">VSG forms a coat on the surface of the parasite. The trypanosome evades the immune response of the host by expressing a series of antigenically distinct VSGs from an estimated 1000 VSG genes.</text>
</comment>
<comment type="subcellular location">
    <subcellularLocation>
        <location evidence="2">Cell membrane</location>
        <topology evidence="2">Lipid-anchor</topology>
        <topology evidence="2">GPI-anchor</topology>
    </subcellularLocation>
</comment>
<feature type="region of interest" description="Disordered" evidence="9">
    <location>
        <begin position="392"/>
        <end position="411"/>
    </location>
</feature>
<evidence type="ECO:0000259" key="11">
    <source>
        <dbReference type="Pfam" id="PF13206"/>
    </source>
</evidence>
<feature type="compositionally biased region" description="Basic and acidic residues" evidence="9">
    <location>
        <begin position="392"/>
        <end position="404"/>
    </location>
</feature>
<evidence type="ECO:0000256" key="7">
    <source>
        <dbReference type="ARBA" id="ARBA00023180"/>
    </source>
</evidence>
<dbReference type="GO" id="GO:0005886">
    <property type="term" value="C:plasma membrane"/>
    <property type="evidence" value="ECO:0007669"/>
    <property type="project" value="UniProtKB-SubCell"/>
</dbReference>
<dbReference type="InterPro" id="IPR025932">
    <property type="entry name" value="Trypano_VSG_B_N_dom"/>
</dbReference>
<dbReference type="VEuPathDB" id="TriTrypDB:Tb10.v4.0142"/>
<dbReference type="AlphaFoldDB" id="Q4FKL3"/>
<evidence type="ECO:0000256" key="3">
    <source>
        <dbReference type="ARBA" id="ARBA00022475"/>
    </source>
</evidence>
<evidence type="ECO:0000256" key="9">
    <source>
        <dbReference type="SAM" id="MobiDB-lite"/>
    </source>
</evidence>
<reference evidence="12" key="1">
    <citation type="submission" date="2005-06" db="EMBL/GenBank/DDBJ databases">
        <authorList>
            <person name="Lennard N."/>
            <person name="Barron A."/>
            <person name="Clark L."/>
            <person name="Corton C."/>
            <person name="Harris B."/>
            <person name="Line A."/>
            <person name="Berriman M."/>
            <person name="Hertz-Fowler C."/>
            <person name="Renauld H."/>
            <person name="Bohme U."/>
            <person name="Arrowsmith C."/>
            <person name="Cronin C."/>
            <person name="Davies R."/>
            <person name="Doggett J."/>
            <person name="Fraser A."/>
            <person name="Johnson D."/>
            <person name="Larke N."/>
            <person name="Leech V."/>
            <person name="Lord A."/>
            <person name="MacLeod A."/>
            <person name="Norbertczak H."/>
            <person name="Ormand D."/>
            <person name="Quail M."/>
            <person name="Rabbinowitsch E."/>
            <person name="Rajandream M."/>
            <person name="Reitter C."/>
            <person name="Sharp S."/>
            <person name="Woodward J."/>
            <person name="Hall N."/>
            <person name="Melville S.and.Barrell.B."/>
        </authorList>
    </citation>
    <scope>NUCLEOTIDE SEQUENCE</scope>
    <source>
        <strain evidence="12">927/4 GUTat10.1</strain>
    </source>
</reference>
<accession>Q4FKL3</accession>
<dbReference type="Pfam" id="PF13206">
    <property type="entry name" value="VSG_B"/>
    <property type="match status" value="1"/>
</dbReference>